<keyword evidence="3" id="KW-1185">Reference proteome</keyword>
<protein>
    <submittedName>
        <fullName evidence="2">Uncharacterized protein</fullName>
    </submittedName>
</protein>
<gene>
    <name evidence="2" type="ordered locus">Tresu_1960</name>
</gene>
<reference evidence="3" key="2">
    <citation type="submission" date="2011-04" db="EMBL/GenBank/DDBJ databases">
        <title>The complete genome of chromosome of Treponema succinifaciens DSM 2489.</title>
        <authorList>
            <person name="Lucas S."/>
            <person name="Copeland A."/>
            <person name="Lapidus A."/>
            <person name="Bruce D."/>
            <person name="Goodwin L."/>
            <person name="Pitluck S."/>
            <person name="Peters L."/>
            <person name="Kyrpides N."/>
            <person name="Mavromatis K."/>
            <person name="Ivanova N."/>
            <person name="Ovchinnikova G."/>
            <person name="Teshima H."/>
            <person name="Detter J.C."/>
            <person name="Tapia R."/>
            <person name="Han C."/>
            <person name="Land M."/>
            <person name="Hauser L."/>
            <person name="Markowitz V."/>
            <person name="Cheng J.-F."/>
            <person name="Hugenholtz P."/>
            <person name="Woyke T."/>
            <person name="Wu D."/>
            <person name="Gronow S."/>
            <person name="Wellnitz S."/>
            <person name="Brambilla E."/>
            <person name="Klenk H.-P."/>
            <person name="Eisen J.A."/>
        </authorList>
    </citation>
    <scope>NUCLEOTIDE SEQUENCE [LARGE SCALE GENOMIC DNA]</scope>
    <source>
        <strain evidence="3">ATCC 33096 / DSM 2489 / 6091</strain>
    </source>
</reference>
<dbReference type="STRING" id="869209.Tresu_1960"/>
<organism evidence="2 3">
    <name type="scientific">Treponema succinifaciens (strain ATCC 33096 / DSM 2489 / 6091)</name>
    <dbReference type="NCBI Taxonomy" id="869209"/>
    <lineage>
        <taxon>Bacteria</taxon>
        <taxon>Pseudomonadati</taxon>
        <taxon>Spirochaetota</taxon>
        <taxon>Spirochaetia</taxon>
        <taxon>Spirochaetales</taxon>
        <taxon>Treponemataceae</taxon>
        <taxon>Treponema</taxon>
    </lineage>
</organism>
<dbReference type="GeneID" id="302999089"/>
<proteinExistence type="predicted"/>
<reference evidence="2 3" key="1">
    <citation type="journal article" date="2011" name="Stand. Genomic Sci.">
        <title>Complete genome sequence of Treponema succinifaciens type strain (6091).</title>
        <authorList>
            <person name="Han C."/>
            <person name="Gronow S."/>
            <person name="Teshima H."/>
            <person name="Lapidus A."/>
            <person name="Nolan M."/>
            <person name="Lucas S."/>
            <person name="Hammon N."/>
            <person name="Deshpande S."/>
            <person name="Cheng J.F."/>
            <person name="Zeytun A."/>
            <person name="Tapia R."/>
            <person name="Goodwin L."/>
            <person name="Pitluck S."/>
            <person name="Liolios K."/>
            <person name="Pagani I."/>
            <person name="Ivanova N."/>
            <person name="Mavromatis K."/>
            <person name="Mikhailova N."/>
            <person name="Huntemann M."/>
            <person name="Pati A."/>
            <person name="Chen A."/>
            <person name="Palaniappan K."/>
            <person name="Land M."/>
            <person name="Hauser L."/>
            <person name="Brambilla E.M."/>
            <person name="Rohde M."/>
            <person name="Goker M."/>
            <person name="Woyke T."/>
            <person name="Bristow J."/>
            <person name="Eisen J.A."/>
            <person name="Markowitz V."/>
            <person name="Hugenholtz P."/>
            <person name="Kyrpides N.C."/>
            <person name="Klenk H.P."/>
            <person name="Detter J.C."/>
        </authorList>
    </citation>
    <scope>NUCLEOTIDE SEQUENCE [LARGE SCALE GENOMIC DNA]</scope>
    <source>
        <strain evidence="3">ATCC 33096 / DSM 2489 / 6091</strain>
    </source>
</reference>
<keyword evidence="1" id="KW-0732">Signal</keyword>
<evidence type="ECO:0000256" key="1">
    <source>
        <dbReference type="SAM" id="SignalP"/>
    </source>
</evidence>
<dbReference type="KEGG" id="tsu:Tresu_1960"/>
<evidence type="ECO:0000313" key="2">
    <source>
        <dbReference type="EMBL" id="AEB14840.1"/>
    </source>
</evidence>
<dbReference type="AlphaFoldDB" id="F2NTB7"/>
<sequence length="365" mass="41664">MKLRKIIIAILTATTSFAAFAQNADYNVLLSKGKDYENKKQFVYALGTYYDAVAAEPTGDSKEAQDAFNTLLDSIKNGNPGIGEFDEFEIYDSWLVFCKEYEKYWTEYSPRAIIYELERDSIDRTTKTGNYKVSLKCEWSAKYKRISEAVLAGLEKSWQDDWTGIPKRWPKESAYMAELKGTRPKNYTPGADFGRYFTSVTDTYLKNGAALFQSYEGDYFYEKDFRKYPYYSIIPATFVENAYSIDSWGNQQTKNGCLIDLKVKIADENGKTLYTSSRISMMGGGDSIYGCVYIFKNIDQATMKLIDSGKAKLELDSAFLEYGNPPKSLVSFEAPEDRTWLKSLPEVKIDNAKFVWGKDKDAFVK</sequence>
<feature type="signal peptide" evidence="1">
    <location>
        <begin position="1"/>
        <end position="21"/>
    </location>
</feature>
<dbReference type="RefSeq" id="WP_013702098.1">
    <property type="nucleotide sequence ID" value="NC_015385.1"/>
</dbReference>
<name>F2NTB7_TRES6</name>
<dbReference type="HOGENOM" id="CLU_758494_0_0_12"/>
<accession>F2NTB7</accession>
<feature type="chain" id="PRO_5003284070" evidence="1">
    <location>
        <begin position="22"/>
        <end position="365"/>
    </location>
</feature>
<dbReference type="Proteomes" id="UP000006852">
    <property type="component" value="Chromosome"/>
</dbReference>
<dbReference type="EMBL" id="CP002631">
    <property type="protein sequence ID" value="AEB14840.1"/>
    <property type="molecule type" value="Genomic_DNA"/>
</dbReference>
<evidence type="ECO:0000313" key="3">
    <source>
        <dbReference type="Proteomes" id="UP000006852"/>
    </source>
</evidence>